<feature type="domain" description="C2H2-type" evidence="9">
    <location>
        <begin position="200"/>
        <end position="227"/>
    </location>
</feature>
<keyword evidence="11" id="KW-1185">Reference proteome</keyword>
<dbReference type="SMART" id="SM00355">
    <property type="entry name" value="ZnF_C2H2"/>
    <property type="match status" value="7"/>
</dbReference>
<dbReference type="SMART" id="SM00349">
    <property type="entry name" value="KRAB"/>
    <property type="match status" value="1"/>
</dbReference>
<dbReference type="PANTHER" id="PTHR24381">
    <property type="entry name" value="ZINC FINGER PROTEIN"/>
    <property type="match status" value="1"/>
</dbReference>
<keyword evidence="4 7" id="KW-0863">Zinc-finger</keyword>
<dbReference type="InterPro" id="IPR036236">
    <property type="entry name" value="Znf_C2H2_sf"/>
</dbReference>
<dbReference type="PROSITE" id="PS50805">
    <property type="entry name" value="KRAB"/>
    <property type="match status" value="1"/>
</dbReference>
<keyword evidence="5" id="KW-0862">Zinc</keyword>
<dbReference type="Proteomes" id="UP001652624">
    <property type="component" value="Chromosome 4"/>
</dbReference>
<dbReference type="InterPro" id="IPR036051">
    <property type="entry name" value="KRAB_dom_sf"/>
</dbReference>
<feature type="domain" description="C2H2-type" evidence="9">
    <location>
        <begin position="398"/>
        <end position="425"/>
    </location>
</feature>
<dbReference type="PROSITE" id="PS00028">
    <property type="entry name" value="ZINC_FINGER_C2H2_1"/>
    <property type="match status" value="6"/>
</dbReference>
<evidence type="ECO:0000256" key="2">
    <source>
        <dbReference type="ARBA" id="ARBA00022723"/>
    </source>
</evidence>
<evidence type="ECO:0000313" key="11">
    <source>
        <dbReference type="Proteomes" id="UP001652624"/>
    </source>
</evidence>
<evidence type="ECO:0000256" key="1">
    <source>
        <dbReference type="ARBA" id="ARBA00004123"/>
    </source>
</evidence>
<evidence type="ECO:0000256" key="4">
    <source>
        <dbReference type="ARBA" id="ARBA00022771"/>
    </source>
</evidence>
<evidence type="ECO:0000259" key="10">
    <source>
        <dbReference type="PROSITE" id="PS50805"/>
    </source>
</evidence>
<evidence type="ECO:0000313" key="12">
    <source>
        <dbReference type="RefSeq" id="XP_060045376.1"/>
    </source>
</evidence>
<feature type="domain" description="KRAB" evidence="10">
    <location>
        <begin position="44"/>
        <end position="116"/>
    </location>
</feature>
<organism evidence="11 13">
    <name type="scientific">Erinaceus europaeus</name>
    <name type="common">Western European hedgehog</name>
    <dbReference type="NCBI Taxonomy" id="9365"/>
    <lineage>
        <taxon>Eukaryota</taxon>
        <taxon>Metazoa</taxon>
        <taxon>Chordata</taxon>
        <taxon>Craniata</taxon>
        <taxon>Vertebrata</taxon>
        <taxon>Euteleostomi</taxon>
        <taxon>Mammalia</taxon>
        <taxon>Eutheria</taxon>
        <taxon>Laurasiatheria</taxon>
        <taxon>Eulipotyphla</taxon>
        <taxon>Erinaceidae</taxon>
        <taxon>Erinaceinae</taxon>
        <taxon>Erinaceus</taxon>
    </lineage>
</organism>
<dbReference type="Gene3D" id="3.30.160.60">
    <property type="entry name" value="Classic Zinc Finger"/>
    <property type="match status" value="5"/>
</dbReference>
<dbReference type="Pfam" id="PF01352">
    <property type="entry name" value="KRAB"/>
    <property type="match status" value="1"/>
</dbReference>
<evidence type="ECO:0000256" key="3">
    <source>
        <dbReference type="ARBA" id="ARBA00022737"/>
    </source>
</evidence>
<feature type="compositionally biased region" description="Basic and acidic residues" evidence="8">
    <location>
        <begin position="518"/>
        <end position="527"/>
    </location>
</feature>
<feature type="domain" description="C2H2-type" evidence="9">
    <location>
        <begin position="456"/>
        <end position="483"/>
    </location>
</feature>
<evidence type="ECO:0000256" key="6">
    <source>
        <dbReference type="ARBA" id="ARBA00023242"/>
    </source>
</evidence>
<evidence type="ECO:0000313" key="13">
    <source>
        <dbReference type="RefSeq" id="XP_060045377.1"/>
    </source>
</evidence>
<dbReference type="PROSITE" id="PS50157">
    <property type="entry name" value="ZINC_FINGER_C2H2_2"/>
    <property type="match status" value="7"/>
</dbReference>
<dbReference type="InterPro" id="IPR001909">
    <property type="entry name" value="KRAB"/>
</dbReference>
<sequence>MEEKVLGQLKFIESVQKLFPLVDEDLQEAMKRECWWKSWEKKPVTFEDVKVNFSQEEWGCLDINQRTLYKDVMSETLKNLLSVAGFFLSNIGFDNKLEQEGKQWSEDFCAPGGGEKLSGDKEEELQGQCPDDKGTSDDKVSLTCREADSPSDPAGSETRTSVFPSSRAGPPFLCHTCGKSFSRRSNLHSHQFTHSSRRINSCSQCGKSFRNPKALSYHRRMHLGERPFCCSLCDKTYCDASGLSRHRRVHLGYRPHSCPFCGKCFRDLSEVKRHLRIHQTQEPVAGNQKHVVRNPSTKDQLQEGQRSIQRLVAGNSVPVARSQELIFRTKDPVTKTQLSKSRNKAPVAQKQVISTKTQIPVKTTLRPVTRSQIPNTTTPCQDTSSTSTPEKLLRFKVFSCPNCPLTFSKKTYLSSHQKSHLTEQEQLNHCFHCGKFFSSFSGLVKHQQTHWEQKIYRCPICDICFGEREGLMDHWGSYKGKRLGLGSHNKCWVILAQMLGFPVAEKEMEYLLGSISRERGEGGEGKAYKRKKKEMRQ</sequence>
<dbReference type="Pfam" id="PF00096">
    <property type="entry name" value="zf-C2H2"/>
    <property type="match status" value="6"/>
</dbReference>
<feature type="compositionally biased region" description="Basic residues" evidence="8">
    <location>
        <begin position="528"/>
        <end position="537"/>
    </location>
</feature>
<gene>
    <name evidence="12 13" type="primary">ZFP57</name>
</gene>
<dbReference type="SUPFAM" id="SSF57667">
    <property type="entry name" value="beta-beta-alpha zinc fingers"/>
    <property type="match status" value="4"/>
</dbReference>
<evidence type="ECO:0000256" key="5">
    <source>
        <dbReference type="ARBA" id="ARBA00022833"/>
    </source>
</evidence>
<keyword evidence="3" id="KW-0677">Repeat</keyword>
<dbReference type="RefSeq" id="XP_060045376.1">
    <property type="nucleotide sequence ID" value="XM_060189393.1"/>
</dbReference>
<dbReference type="CDD" id="cd07765">
    <property type="entry name" value="KRAB_A-box"/>
    <property type="match status" value="1"/>
</dbReference>
<dbReference type="Gene3D" id="6.10.140.140">
    <property type="match status" value="1"/>
</dbReference>
<keyword evidence="6" id="KW-0539">Nucleus</keyword>
<reference evidence="12 13" key="1">
    <citation type="submission" date="2025-05" db="UniProtKB">
        <authorList>
            <consortium name="RefSeq"/>
        </authorList>
    </citation>
    <scope>IDENTIFICATION</scope>
</reference>
<evidence type="ECO:0000256" key="8">
    <source>
        <dbReference type="SAM" id="MobiDB-lite"/>
    </source>
</evidence>
<accession>A0ABM3X974</accession>
<keyword evidence="2" id="KW-0479">Metal-binding</keyword>
<feature type="domain" description="C2H2-type" evidence="9">
    <location>
        <begin position="256"/>
        <end position="283"/>
    </location>
</feature>
<comment type="subcellular location">
    <subcellularLocation>
        <location evidence="1">Nucleus</location>
    </subcellularLocation>
</comment>
<evidence type="ECO:0000259" key="9">
    <source>
        <dbReference type="PROSITE" id="PS50157"/>
    </source>
</evidence>
<feature type="domain" description="C2H2-type" evidence="9">
    <location>
        <begin position="172"/>
        <end position="199"/>
    </location>
</feature>
<protein>
    <submittedName>
        <fullName evidence="12 13">Zinc finger protein 57 homolog isoform X1</fullName>
    </submittedName>
</protein>
<dbReference type="SUPFAM" id="SSF109640">
    <property type="entry name" value="KRAB domain (Kruppel-associated box)"/>
    <property type="match status" value="1"/>
</dbReference>
<dbReference type="RefSeq" id="XP_060045377.1">
    <property type="nucleotide sequence ID" value="XM_060189394.1"/>
</dbReference>
<feature type="domain" description="C2H2-type" evidence="9">
    <location>
        <begin position="228"/>
        <end position="255"/>
    </location>
</feature>
<dbReference type="GeneID" id="103121782"/>
<feature type="domain" description="C2H2-type" evidence="9">
    <location>
        <begin position="428"/>
        <end position="455"/>
    </location>
</feature>
<name>A0ABM3X974_ERIEU</name>
<dbReference type="InterPro" id="IPR013087">
    <property type="entry name" value="Znf_C2H2_type"/>
</dbReference>
<proteinExistence type="predicted"/>
<dbReference type="PANTHER" id="PTHR24381:SF393">
    <property type="entry name" value="CHROMATIN-LINKED ADAPTOR FOR MSL PROTEINS, ISOFORM B"/>
    <property type="match status" value="1"/>
</dbReference>
<evidence type="ECO:0000256" key="7">
    <source>
        <dbReference type="PROSITE-ProRule" id="PRU00042"/>
    </source>
</evidence>
<feature type="region of interest" description="Disordered" evidence="8">
    <location>
        <begin position="518"/>
        <end position="537"/>
    </location>
</feature>
<feature type="compositionally biased region" description="Basic and acidic residues" evidence="8">
    <location>
        <begin position="130"/>
        <end position="148"/>
    </location>
</feature>
<feature type="region of interest" description="Disordered" evidence="8">
    <location>
        <begin position="115"/>
        <end position="165"/>
    </location>
</feature>